<reference evidence="5 6" key="1">
    <citation type="submission" date="2019-12" db="EMBL/GenBank/DDBJ databases">
        <title>Genome sequencing and assembly of endphytes of Porphyra tenera.</title>
        <authorList>
            <person name="Park J.M."/>
            <person name="Shin R."/>
            <person name="Jo S.H."/>
        </authorList>
    </citation>
    <scope>NUCLEOTIDE SEQUENCE [LARGE SCALE GENOMIC DNA]</scope>
    <source>
        <strain evidence="5 6">GPM4</strain>
    </source>
</reference>
<dbReference type="GO" id="GO:0000976">
    <property type="term" value="F:transcription cis-regulatory region binding"/>
    <property type="evidence" value="ECO:0007669"/>
    <property type="project" value="TreeGrafter"/>
</dbReference>
<dbReference type="KEGG" id="pmes:FX988_01927"/>
<evidence type="ECO:0000313" key="6">
    <source>
        <dbReference type="Proteomes" id="UP000464524"/>
    </source>
</evidence>
<dbReference type="Pfam" id="PF12625">
    <property type="entry name" value="Arabinose_bd"/>
    <property type="match status" value="1"/>
</dbReference>
<feature type="domain" description="HTH araC/xylS-type" evidence="4">
    <location>
        <begin position="251"/>
        <end position="349"/>
    </location>
</feature>
<dbReference type="PRINTS" id="PR00032">
    <property type="entry name" value="HTHARAC"/>
</dbReference>
<dbReference type="InterPro" id="IPR032687">
    <property type="entry name" value="AraC-type_N"/>
</dbReference>
<dbReference type="GO" id="GO:0005829">
    <property type="term" value="C:cytosol"/>
    <property type="evidence" value="ECO:0007669"/>
    <property type="project" value="TreeGrafter"/>
</dbReference>
<dbReference type="AlphaFoldDB" id="A0A857JK42"/>
<dbReference type="InterPro" id="IPR009057">
    <property type="entry name" value="Homeodomain-like_sf"/>
</dbReference>
<dbReference type="GO" id="GO:0003700">
    <property type="term" value="F:DNA-binding transcription factor activity"/>
    <property type="evidence" value="ECO:0007669"/>
    <property type="project" value="InterPro"/>
</dbReference>
<sequence length="352" mass="41055">MLSIHTALTREPITFMRHKHHSISVHFAQSILKRAVEVGLDETRLLTESGLSKALVNNSEVRITPEQLSRLMQSVWRSADDEYLCFGSQSSRHGVFNLMAKQVSHSASLRQVYRRGTRFYNLVAGATKLKFEEREQYARFYLALDKPELDPEHVLIDFLLLLWHRFPSWLIGQRIPLRKIGFMHGKPAHHEEYRLMFPCKVVYEQQSNYFEFEHDILSAPVVQSQQSLNDYLQRCPLDWFKRQSYFPVYTRKVLNYLEAAQDMSLISMADIAEQLHTTIRTLRRKLLEEGTSFQELKDSVRRDEAIHYLSQPDMPISQVGRLLGFTEAATFARAFKSWTGVAPSTYRKSKSH</sequence>
<dbReference type="EMBL" id="CP047656">
    <property type="protein sequence ID" value="QHJ11692.1"/>
    <property type="molecule type" value="Genomic_DNA"/>
</dbReference>
<dbReference type="Proteomes" id="UP000464524">
    <property type="component" value="Chromosome"/>
</dbReference>
<keyword evidence="3" id="KW-0804">Transcription</keyword>
<dbReference type="SMART" id="SM00342">
    <property type="entry name" value="HTH_ARAC"/>
    <property type="match status" value="1"/>
</dbReference>
<proteinExistence type="predicted"/>
<accession>A0A857JK42</accession>
<name>A0A857JK42_9ALTE</name>
<keyword evidence="2" id="KW-0238">DNA-binding</keyword>
<evidence type="ECO:0000256" key="1">
    <source>
        <dbReference type="ARBA" id="ARBA00023015"/>
    </source>
</evidence>
<dbReference type="Pfam" id="PF12833">
    <property type="entry name" value="HTH_18"/>
    <property type="match status" value="1"/>
</dbReference>
<dbReference type="Gene3D" id="1.10.10.60">
    <property type="entry name" value="Homeodomain-like"/>
    <property type="match status" value="1"/>
</dbReference>
<keyword evidence="1" id="KW-0805">Transcription regulation</keyword>
<evidence type="ECO:0000259" key="4">
    <source>
        <dbReference type="PROSITE" id="PS01124"/>
    </source>
</evidence>
<dbReference type="PANTHER" id="PTHR47894">
    <property type="entry name" value="HTH-TYPE TRANSCRIPTIONAL REGULATOR GADX"/>
    <property type="match status" value="1"/>
</dbReference>
<keyword evidence="6" id="KW-1185">Reference proteome</keyword>
<dbReference type="InterPro" id="IPR020449">
    <property type="entry name" value="Tscrpt_reg_AraC-type_HTH"/>
</dbReference>
<evidence type="ECO:0000313" key="5">
    <source>
        <dbReference type="EMBL" id="QHJ11692.1"/>
    </source>
</evidence>
<organism evidence="5 6">
    <name type="scientific">Paraglaciecola mesophila</name>
    <dbReference type="NCBI Taxonomy" id="197222"/>
    <lineage>
        <taxon>Bacteria</taxon>
        <taxon>Pseudomonadati</taxon>
        <taxon>Pseudomonadota</taxon>
        <taxon>Gammaproteobacteria</taxon>
        <taxon>Alteromonadales</taxon>
        <taxon>Alteromonadaceae</taxon>
        <taxon>Paraglaciecola</taxon>
    </lineage>
</organism>
<dbReference type="PANTHER" id="PTHR47894:SF1">
    <property type="entry name" value="HTH-TYPE TRANSCRIPTIONAL REGULATOR VQSM"/>
    <property type="match status" value="1"/>
</dbReference>
<evidence type="ECO:0000256" key="2">
    <source>
        <dbReference type="ARBA" id="ARBA00023125"/>
    </source>
</evidence>
<dbReference type="PROSITE" id="PS01124">
    <property type="entry name" value="HTH_ARAC_FAMILY_2"/>
    <property type="match status" value="1"/>
</dbReference>
<protein>
    <submittedName>
        <fullName evidence="5">Putative HTH-type transcriptional regulator</fullName>
    </submittedName>
</protein>
<dbReference type="SUPFAM" id="SSF46689">
    <property type="entry name" value="Homeodomain-like"/>
    <property type="match status" value="1"/>
</dbReference>
<evidence type="ECO:0000256" key="3">
    <source>
        <dbReference type="ARBA" id="ARBA00023163"/>
    </source>
</evidence>
<gene>
    <name evidence="5" type="ORF">FX988_01927</name>
</gene>
<dbReference type="InterPro" id="IPR018060">
    <property type="entry name" value="HTH_AraC"/>
</dbReference>